<reference evidence="1" key="1">
    <citation type="submission" date="2015-04" db="EMBL/GenBank/DDBJ databases">
        <authorList>
            <person name="Syromyatnikov M.Y."/>
            <person name="Popov V.N."/>
        </authorList>
    </citation>
    <scope>NUCLEOTIDE SEQUENCE</scope>
    <source>
        <strain evidence="1">MO-1</strain>
    </source>
</reference>
<dbReference type="EMBL" id="LO017727">
    <property type="protein sequence ID" value="CRH05581.1"/>
    <property type="molecule type" value="Genomic_DNA"/>
</dbReference>
<accession>A0A1S7LIA6</accession>
<organism evidence="1">
    <name type="scientific">Magnetococcus massalia (strain MO-1)</name>
    <dbReference type="NCBI Taxonomy" id="451514"/>
    <lineage>
        <taxon>Bacteria</taxon>
        <taxon>Pseudomonadati</taxon>
        <taxon>Pseudomonadota</taxon>
        <taxon>Magnetococcia</taxon>
        <taxon>Magnetococcales</taxon>
        <taxon>Magnetococcaceae</taxon>
        <taxon>Magnetococcus</taxon>
    </lineage>
</organism>
<sequence length="60" mass="6980">MVSVEDDPVTELMVYKSFVADRFEVLAEVESGLQGVELYTTLTPRCGKIACWREQLKWRR</sequence>
<proteinExistence type="predicted"/>
<gene>
    <name evidence="1" type="ORF">MAGMO_1391</name>
</gene>
<dbReference type="AlphaFoldDB" id="A0A1S7LIA6"/>
<name>A0A1S7LIA6_MAGMO</name>
<evidence type="ECO:0000313" key="1">
    <source>
        <dbReference type="EMBL" id="CRH05581.1"/>
    </source>
</evidence>
<protein>
    <submittedName>
        <fullName evidence="1">Uncharacterized protein</fullName>
    </submittedName>
</protein>